<name>A0A6S6UEB2_9BACT</name>
<organism evidence="1">
    <name type="scientific">uncultured Sulfurovum sp</name>
    <dbReference type="NCBI Taxonomy" id="269237"/>
    <lineage>
        <taxon>Bacteria</taxon>
        <taxon>Pseudomonadati</taxon>
        <taxon>Campylobacterota</taxon>
        <taxon>Epsilonproteobacteria</taxon>
        <taxon>Campylobacterales</taxon>
        <taxon>Sulfurovaceae</taxon>
        <taxon>Sulfurovum</taxon>
        <taxon>environmental samples</taxon>
    </lineage>
</organism>
<feature type="non-terminal residue" evidence="1">
    <location>
        <position position="1"/>
    </location>
</feature>
<sequence>RIKRILKELKVIDVLQKGVYYYVKLNFIYTKKKVMEILDSTISVSKKLIKQVITKKPTPPKTKTKTIFEKVLEEKSVTPKKIALIQADINEIFSKKSYKVNPLAFGKWIGFCEKKKIAYNQKHLKSWLKSLHNRTSIEQLESIDLAIKKGWKSFYIPSIQKSKYQKFLGRSLQMERPCKNLLDIRTKADKFVYVFENVTITVNQPVGVLFGRFGVE</sequence>
<reference evidence="1" key="1">
    <citation type="submission" date="2020-01" db="EMBL/GenBank/DDBJ databases">
        <authorList>
            <person name="Meier V. D."/>
            <person name="Meier V D."/>
        </authorList>
    </citation>
    <scope>NUCLEOTIDE SEQUENCE</scope>
    <source>
        <strain evidence="1">HLG_WM_MAG_02</strain>
    </source>
</reference>
<dbReference type="EMBL" id="CACVAZ010000218">
    <property type="protein sequence ID" value="CAA6827273.1"/>
    <property type="molecule type" value="Genomic_DNA"/>
</dbReference>
<proteinExistence type="predicted"/>
<gene>
    <name evidence="1" type="ORF">HELGO_WM26979</name>
</gene>
<protein>
    <submittedName>
        <fullName evidence="1">Uncharacterized protein</fullName>
    </submittedName>
</protein>
<dbReference type="AlphaFoldDB" id="A0A6S6UEB2"/>
<accession>A0A6S6UEB2</accession>
<evidence type="ECO:0000313" key="1">
    <source>
        <dbReference type="EMBL" id="CAA6827273.1"/>
    </source>
</evidence>